<reference evidence="1 2" key="1">
    <citation type="journal article" date="2008" name="Proc. Natl. Acad. Sci. U.S.A.">
        <title>The genome of Clostridium kluyveri, a strict anaerobe with unique metabolic features.</title>
        <authorList>
            <person name="Seedorf H."/>
            <person name="Fricke W.F."/>
            <person name="Veith B."/>
            <person name="Brueggemann H."/>
            <person name="Liesegang H."/>
            <person name="Strittmatter A."/>
            <person name="Miethke M."/>
            <person name="Buckel W."/>
            <person name="Hinderberger J."/>
            <person name="Li F."/>
            <person name="Hagemeier C."/>
            <person name="Thauer R.K."/>
            <person name="Gottschalk G."/>
        </authorList>
    </citation>
    <scope>NUCLEOTIDE SEQUENCE [LARGE SCALE GENOMIC DNA]</scope>
    <source>
        <strain evidence="2">ATCC 8527 / DSM 555 / NCIMB 10680</strain>
    </source>
</reference>
<sequence length="211" mass="22462">MRTSGSDRYQTASQVAVTNWTTSDNLVLVSGEGYADAISASVLAKKLDAPILLTTPKVFNSYTKTALDTLKPKNVYVIGGNASVSKEIRDFLKSSYNIIELGGANRYETNVAVAKKLVELGVDPSNAILASGEGFSDAFTVASIAAVKEQILLLGTNDLSSIELVKDFIDDHKSSIIVVGTDFVINDNTYKAVNGVKRISGGIGLIQILKL</sequence>
<accession>A5N718</accession>
<gene>
    <name evidence="1" type="ordered locus">CKL_1057</name>
</gene>
<evidence type="ECO:0008006" key="3">
    <source>
        <dbReference type="Google" id="ProtNLM"/>
    </source>
</evidence>
<proteinExistence type="predicted"/>
<dbReference type="PANTHER" id="PTHR30032:SF8">
    <property type="entry name" value="GERMINATION-SPECIFIC N-ACETYLMURAMOYL-L-ALANINE AMIDASE"/>
    <property type="match status" value="1"/>
</dbReference>
<dbReference type="KEGG" id="ckl:CKL_1057"/>
<dbReference type="PANTHER" id="PTHR30032">
    <property type="entry name" value="N-ACETYLMURAMOYL-L-ALANINE AMIDASE-RELATED"/>
    <property type="match status" value="1"/>
</dbReference>
<dbReference type="EMBL" id="CP000673">
    <property type="protein sequence ID" value="EDK33099.1"/>
    <property type="molecule type" value="Genomic_DNA"/>
</dbReference>
<name>A5N718_CLOK5</name>
<dbReference type="HOGENOM" id="CLU_1303129_0_0_9"/>
<organism evidence="1 2">
    <name type="scientific">Clostridium kluyveri (strain ATCC 8527 / DSM 555 / NBRC 12016 / NCIMB 10680 / K1)</name>
    <dbReference type="NCBI Taxonomy" id="431943"/>
    <lineage>
        <taxon>Bacteria</taxon>
        <taxon>Bacillati</taxon>
        <taxon>Bacillota</taxon>
        <taxon>Clostridia</taxon>
        <taxon>Eubacteriales</taxon>
        <taxon>Clostridiaceae</taxon>
        <taxon>Clostridium</taxon>
    </lineage>
</organism>
<protein>
    <recommendedName>
        <fullName evidence="3">Cell wall-binding repeat 2 family protein</fullName>
    </recommendedName>
</protein>
<dbReference type="InterPro" id="IPR007253">
    <property type="entry name" value="Cell_wall-bd_2"/>
</dbReference>
<evidence type="ECO:0000313" key="1">
    <source>
        <dbReference type="EMBL" id="EDK33099.1"/>
    </source>
</evidence>
<dbReference type="AlphaFoldDB" id="A5N718"/>
<keyword evidence="2" id="KW-1185">Reference proteome</keyword>
<dbReference type="RefSeq" id="WP_012101434.1">
    <property type="nucleotide sequence ID" value="NC_009706.1"/>
</dbReference>
<dbReference type="STRING" id="431943.CKL_1057"/>
<dbReference type="eggNOG" id="COG2247">
    <property type="taxonomic scope" value="Bacteria"/>
</dbReference>
<evidence type="ECO:0000313" key="2">
    <source>
        <dbReference type="Proteomes" id="UP000002411"/>
    </source>
</evidence>
<dbReference type="InterPro" id="IPR051922">
    <property type="entry name" value="Bact_Sporulation_Assoc"/>
</dbReference>
<dbReference type="Proteomes" id="UP000002411">
    <property type="component" value="Chromosome"/>
</dbReference>
<dbReference type="Pfam" id="PF04122">
    <property type="entry name" value="CW_binding_2"/>
    <property type="match status" value="2"/>
</dbReference>
<dbReference type="Gene3D" id="3.40.50.12090">
    <property type="match status" value="1"/>
</dbReference>